<reference evidence="5" key="1">
    <citation type="submission" date="2021-02" db="EMBL/GenBank/DDBJ databases">
        <authorList>
            <person name="Dougan E. K."/>
            <person name="Rhodes N."/>
            <person name="Thang M."/>
            <person name="Chan C."/>
        </authorList>
    </citation>
    <scope>NUCLEOTIDE SEQUENCE</scope>
</reference>
<dbReference type="InterPro" id="IPR019775">
    <property type="entry name" value="WD40_repeat_CS"/>
</dbReference>
<dbReference type="PANTHER" id="PTHR44464:SF1">
    <property type="entry name" value="WD REPEAT-CONTAINING PROTEIN 17"/>
    <property type="match status" value="1"/>
</dbReference>
<keyword evidence="6" id="KW-1185">Reference proteome</keyword>
<feature type="domain" description="WDR19 first beta-propeller" evidence="4">
    <location>
        <begin position="27"/>
        <end position="159"/>
    </location>
</feature>
<feature type="repeat" description="WD" evidence="3">
    <location>
        <begin position="455"/>
        <end position="488"/>
    </location>
</feature>
<feature type="repeat" description="WD" evidence="3">
    <location>
        <begin position="502"/>
        <end position="544"/>
    </location>
</feature>
<dbReference type="AlphaFoldDB" id="A0A813FI92"/>
<evidence type="ECO:0000313" key="5">
    <source>
        <dbReference type="EMBL" id="CAE8613930.1"/>
    </source>
</evidence>
<dbReference type="CDD" id="cd00200">
    <property type="entry name" value="WD40"/>
    <property type="match status" value="1"/>
</dbReference>
<dbReference type="InterPro" id="IPR036322">
    <property type="entry name" value="WD40_repeat_dom_sf"/>
</dbReference>
<feature type="repeat" description="WD" evidence="3">
    <location>
        <begin position="278"/>
        <end position="320"/>
    </location>
</feature>
<dbReference type="InterPro" id="IPR001680">
    <property type="entry name" value="WD40_rpt"/>
</dbReference>
<evidence type="ECO:0000259" key="4">
    <source>
        <dbReference type="Pfam" id="PF23389"/>
    </source>
</evidence>
<evidence type="ECO:0000256" key="1">
    <source>
        <dbReference type="ARBA" id="ARBA00022574"/>
    </source>
</evidence>
<accession>A0A813FI92</accession>
<evidence type="ECO:0000256" key="3">
    <source>
        <dbReference type="PROSITE-ProRule" id="PRU00221"/>
    </source>
</evidence>
<dbReference type="PROSITE" id="PS50082">
    <property type="entry name" value="WD_REPEATS_2"/>
    <property type="match status" value="5"/>
</dbReference>
<proteinExistence type="predicted"/>
<dbReference type="PROSITE" id="PS00678">
    <property type="entry name" value="WD_REPEATS_1"/>
    <property type="match status" value="1"/>
</dbReference>
<gene>
    <name evidence="5" type="ORF">PGLA1383_LOCUS31669</name>
</gene>
<dbReference type="EMBL" id="CAJNNV010025334">
    <property type="protein sequence ID" value="CAE8613930.1"/>
    <property type="molecule type" value="Genomic_DNA"/>
</dbReference>
<dbReference type="PRINTS" id="PR00320">
    <property type="entry name" value="GPROTEINBRPT"/>
</dbReference>
<dbReference type="InterPro" id="IPR020472">
    <property type="entry name" value="WD40_PAC1"/>
</dbReference>
<dbReference type="SMART" id="SM00320">
    <property type="entry name" value="WD40"/>
    <property type="match status" value="13"/>
</dbReference>
<feature type="repeat" description="WD" evidence="3">
    <location>
        <begin position="17"/>
        <end position="59"/>
    </location>
</feature>
<keyword evidence="2" id="KW-0677">Repeat</keyword>
<protein>
    <recommendedName>
        <fullName evidence="4">WDR19 first beta-propeller domain-containing protein</fullName>
    </recommendedName>
</protein>
<keyword evidence="1 3" id="KW-0853">WD repeat</keyword>
<evidence type="ECO:0000256" key="2">
    <source>
        <dbReference type="ARBA" id="ARBA00022737"/>
    </source>
</evidence>
<comment type="caution">
    <text evidence="5">The sequence shown here is derived from an EMBL/GenBank/DDBJ whole genome shotgun (WGS) entry which is preliminary data.</text>
</comment>
<dbReference type="SUPFAM" id="SSF50978">
    <property type="entry name" value="WD40 repeat-like"/>
    <property type="match status" value="2"/>
</dbReference>
<organism evidence="5 6">
    <name type="scientific">Polarella glacialis</name>
    <name type="common">Dinoflagellate</name>
    <dbReference type="NCBI Taxonomy" id="89957"/>
    <lineage>
        <taxon>Eukaryota</taxon>
        <taxon>Sar</taxon>
        <taxon>Alveolata</taxon>
        <taxon>Dinophyceae</taxon>
        <taxon>Suessiales</taxon>
        <taxon>Suessiaceae</taxon>
        <taxon>Polarella</taxon>
    </lineage>
</organism>
<dbReference type="PANTHER" id="PTHR44464">
    <property type="entry name" value="WD REPEAT-CONTAINING PROTEIN 17"/>
    <property type="match status" value="1"/>
</dbReference>
<name>A0A813FI92_POLGL</name>
<dbReference type="Pfam" id="PF23389">
    <property type="entry name" value="Beta-prop_WDR19_1st"/>
    <property type="match status" value="1"/>
</dbReference>
<dbReference type="OMA" id="GVFIWDI"/>
<sequence>MALHIFRLKDKTLHKMIAAHERAISAICWSPEDSNLLASCSVGSRIAIWDIENEEELHAVKITDVPLLMDWASSGDKVAFATDTGHIMLWEYKVQKQTKLFSVAAKSVKVLRWHPRNANKLIVGLEDGSLTVYDQQTAKKLQIVGKAKTSKDAVTDAQWDPLSDDYLLVSFADGSLTLYDASNQKEIHSFDKQSQGINSMAWAKAQPGNFVTVTDRVGVLRLWNVSQRAPLAQIKVGLAGVNCVKAIPSEPNQFVLSFKNSSVGVCDIETRTMKFMSSPGHAETIFDVAFHPQDPDMLATASYDGHLKVWQISTSETHRDMFAGKDMLLYGLAFGPGAAKICAVSSTGFLLIWKLDNGEQLVRQQLHTGQAYRCEWSSKGAGQIATGGADGIACVVDPATGNSVNRIVHPQPVYGVAWHPSQEGILATGCQDGHVRIFNLLQAPGTVDPKAQVVMKGHEARVFNIVFHPVCPNIIASGSDDKTIRIWNWSPTFTGQRELRKLTGHTSHVRGLLWNTELPHILFTGSWDSTIRVWDVAESRCLYVSHDHHADVYGLSLHPRRPFFLVSSSRDTTIRFWIFEDIVRPLLVQALLHPESLSDLLGDSVQEASLAMESPVGQVPVPKKLFGKASRALATELQTLGAARPVSLQAYQKLLNFFMYRQGMEDLWGLVSQIRGETLPSAPGAHRSFFHEREMVACQKSKALELASTRAQIGIAGKQEERLLKAAQIMCRVGDLRAYCRLTAQAGHWERAICIAPAVSHQFWQELCAEYMDTLSAATDTEEVAPFLVGIGRASRLVDSYIERSELDSAFVVAKADCDGLLPCASSSSASSAPPPPPNPSARARLEDVAGVLAQRHLEQGEPLQAAMCFLAVSQPSRAVRTLARAQEVMLAFALSDLLGEPQDPVFLKLISQCAERDDRLELAAEILQMHPQGPSVHLPLLAARAKDQAGVRPWAPWTVEQHQERLAAALEVGDRPAAVLSAVCGGPATHTQAVQLGVEGLCELFARPGGWSLCEARALLDPLESVAIQDMGVKEIASSLACAAYVGLVEASMMGLHELMFPLAQTLRNIITHQNLQFPVSTAEISLLEASCTSHRAPAQALQQLTSLLEGSDLPPNLRAACEQQAAALRQRAPADEWPDVDGPGLAMMAGGHLPACYKRFAKTSVLTNQRIKGPAFQLEDRKMHVSLSDALAWARVNAFSPLNTGCKIYPI</sequence>
<dbReference type="Gene3D" id="2.130.10.10">
    <property type="entry name" value="YVTN repeat-like/Quinoprotein amine dehydrogenase"/>
    <property type="match status" value="5"/>
</dbReference>
<dbReference type="OrthoDB" id="2161379at2759"/>
<evidence type="ECO:0000313" key="6">
    <source>
        <dbReference type="Proteomes" id="UP000654075"/>
    </source>
</evidence>
<dbReference type="InterPro" id="IPR015943">
    <property type="entry name" value="WD40/YVTN_repeat-like_dom_sf"/>
</dbReference>
<dbReference type="Proteomes" id="UP000654075">
    <property type="component" value="Unassembled WGS sequence"/>
</dbReference>
<dbReference type="Pfam" id="PF00400">
    <property type="entry name" value="WD40"/>
    <property type="match status" value="5"/>
</dbReference>
<dbReference type="InterPro" id="IPR057855">
    <property type="entry name" value="Beta-prop_WDR19_1st"/>
</dbReference>
<feature type="repeat" description="WD" evidence="3">
    <location>
        <begin position="545"/>
        <end position="577"/>
    </location>
</feature>
<dbReference type="PROSITE" id="PS50294">
    <property type="entry name" value="WD_REPEATS_REGION"/>
    <property type="match status" value="4"/>
</dbReference>